<organism evidence="2 3">
    <name type="scientific">Halorubrum rubrum</name>
    <dbReference type="NCBI Taxonomy" id="1126240"/>
    <lineage>
        <taxon>Archaea</taxon>
        <taxon>Methanobacteriati</taxon>
        <taxon>Methanobacteriota</taxon>
        <taxon>Stenosarchaea group</taxon>
        <taxon>Halobacteria</taxon>
        <taxon>Halobacteriales</taxon>
        <taxon>Haloferacaceae</taxon>
        <taxon>Halorubrum</taxon>
    </lineage>
</organism>
<proteinExistence type="predicted"/>
<keyword evidence="3" id="KW-1185">Reference proteome</keyword>
<name>A0ABD5R183_9EURY</name>
<dbReference type="RefSeq" id="WP_256412190.1">
    <property type="nucleotide sequence ID" value="NZ_JANHDM010000008.1"/>
</dbReference>
<evidence type="ECO:0000256" key="1">
    <source>
        <dbReference type="SAM" id="MobiDB-lite"/>
    </source>
</evidence>
<dbReference type="EMBL" id="JBHSKY010000007">
    <property type="protein sequence ID" value="MFC5278566.1"/>
    <property type="molecule type" value="Genomic_DNA"/>
</dbReference>
<reference evidence="2 3" key="1">
    <citation type="journal article" date="2019" name="Int. J. Syst. Evol. Microbiol.">
        <title>The Global Catalogue of Microorganisms (GCM) 10K type strain sequencing project: providing services to taxonomists for standard genome sequencing and annotation.</title>
        <authorList>
            <consortium name="The Broad Institute Genomics Platform"/>
            <consortium name="The Broad Institute Genome Sequencing Center for Infectious Disease"/>
            <person name="Wu L."/>
            <person name="Ma J."/>
        </authorList>
    </citation>
    <scope>NUCLEOTIDE SEQUENCE [LARGE SCALE GENOMIC DNA]</scope>
    <source>
        <strain evidence="2 3">CGMCC 1.12124</strain>
    </source>
</reference>
<feature type="compositionally biased region" description="Basic and acidic residues" evidence="1">
    <location>
        <begin position="1"/>
        <end position="14"/>
    </location>
</feature>
<feature type="region of interest" description="Disordered" evidence="1">
    <location>
        <begin position="1"/>
        <end position="78"/>
    </location>
</feature>
<dbReference type="Proteomes" id="UP001596118">
    <property type="component" value="Unassembled WGS sequence"/>
</dbReference>
<dbReference type="AlphaFoldDB" id="A0ABD5R183"/>
<feature type="compositionally biased region" description="Gly residues" evidence="1">
    <location>
        <begin position="51"/>
        <end position="65"/>
    </location>
</feature>
<sequence>MNEDRTNDASDRQRTTGRRSFVRATVAGTALVGGSGVVAGKPGRSGNVPGEKGGGNGNGTGGGKGFPPNGTTEYGDSVGLGDGEVRTFTTETPSGNPKYHGVEFDRSALDGLPSADDLGAAIDGETDGYDDKYGEAGEALVVHRRSSLEFFVPFPDAEETPFTFLGLNWNPEGHPGGKGAWSKPHFDVHFHTLETDVIDPIEGPKLPPYDEIPDERIPEGYNRSPPPLADERYITDMGEHLAPGDAPELPDGPDDDADPDAFTNTLIQGFVGVDEGGDDLGDVPRLAFIEPMITREFLRDHSGTENDTVPQPEEYPYDEPTHHPTGYAVRDVPARDAVVVTIREFEAV</sequence>
<evidence type="ECO:0000313" key="2">
    <source>
        <dbReference type="EMBL" id="MFC5278566.1"/>
    </source>
</evidence>
<protein>
    <recommendedName>
        <fullName evidence="4">DUF5602 domain-containing protein</fullName>
    </recommendedName>
</protein>
<comment type="caution">
    <text evidence="2">The sequence shown here is derived from an EMBL/GenBank/DDBJ whole genome shotgun (WGS) entry which is preliminary data.</text>
</comment>
<gene>
    <name evidence="2" type="ORF">ACFPM1_07325</name>
</gene>
<evidence type="ECO:0000313" key="3">
    <source>
        <dbReference type="Proteomes" id="UP001596118"/>
    </source>
</evidence>
<accession>A0ABD5R183</accession>
<evidence type="ECO:0008006" key="4">
    <source>
        <dbReference type="Google" id="ProtNLM"/>
    </source>
</evidence>